<protein>
    <submittedName>
        <fullName evidence="1">Uncharacterized protein</fullName>
    </submittedName>
</protein>
<organism evidence="1 2">
    <name type="scientific">Oncorhynchus mykiss</name>
    <name type="common">Rainbow trout</name>
    <name type="synonym">Salmo gairdneri</name>
    <dbReference type="NCBI Taxonomy" id="8022"/>
    <lineage>
        <taxon>Eukaryota</taxon>
        <taxon>Metazoa</taxon>
        <taxon>Chordata</taxon>
        <taxon>Craniata</taxon>
        <taxon>Vertebrata</taxon>
        <taxon>Euteleostomi</taxon>
        <taxon>Actinopterygii</taxon>
        <taxon>Neopterygii</taxon>
        <taxon>Teleostei</taxon>
        <taxon>Protacanthopterygii</taxon>
        <taxon>Salmoniformes</taxon>
        <taxon>Salmonidae</taxon>
        <taxon>Salmoninae</taxon>
        <taxon>Oncorhynchus</taxon>
    </lineage>
</organism>
<dbReference type="EMBL" id="FR907791">
    <property type="protein sequence ID" value="CDQ87296.1"/>
    <property type="molecule type" value="Genomic_DNA"/>
</dbReference>
<gene>
    <name evidence="1" type="ORF">GSONMT00028732001</name>
</gene>
<dbReference type="AlphaFoldDB" id="A0A060Y6F1"/>
<dbReference type="PaxDb" id="8022-A0A060Y6F1"/>
<proteinExistence type="predicted"/>
<sequence length="28" mass="3306">MKCFSRYLPYIFRPPTTILSSTCHTEGR</sequence>
<dbReference type="Proteomes" id="UP000193380">
    <property type="component" value="Unassembled WGS sequence"/>
</dbReference>
<name>A0A060Y6F1_ONCMY</name>
<evidence type="ECO:0000313" key="1">
    <source>
        <dbReference type="EMBL" id="CDQ87296.1"/>
    </source>
</evidence>
<accession>A0A060Y6F1</accession>
<evidence type="ECO:0000313" key="2">
    <source>
        <dbReference type="Proteomes" id="UP000193380"/>
    </source>
</evidence>
<reference evidence="1" key="2">
    <citation type="submission" date="2014-03" db="EMBL/GenBank/DDBJ databases">
        <authorList>
            <person name="Genoscope - CEA"/>
        </authorList>
    </citation>
    <scope>NUCLEOTIDE SEQUENCE</scope>
</reference>
<reference evidence="1" key="1">
    <citation type="journal article" date="2014" name="Nat. Commun.">
        <title>The rainbow trout genome provides novel insights into evolution after whole-genome duplication in vertebrates.</title>
        <authorList>
            <person name="Berthelot C."/>
            <person name="Brunet F."/>
            <person name="Chalopin D."/>
            <person name="Juanchich A."/>
            <person name="Bernard M."/>
            <person name="Noel B."/>
            <person name="Bento P."/>
            <person name="Da Silva C."/>
            <person name="Labadie K."/>
            <person name="Alberti A."/>
            <person name="Aury J.M."/>
            <person name="Louis A."/>
            <person name="Dehais P."/>
            <person name="Bardou P."/>
            <person name="Montfort J."/>
            <person name="Klopp C."/>
            <person name="Cabau C."/>
            <person name="Gaspin C."/>
            <person name="Thorgaard G.H."/>
            <person name="Boussaha M."/>
            <person name="Quillet E."/>
            <person name="Guyomard R."/>
            <person name="Galiana D."/>
            <person name="Bobe J."/>
            <person name="Volff J.N."/>
            <person name="Genet C."/>
            <person name="Wincker P."/>
            <person name="Jaillon O."/>
            <person name="Roest Crollius H."/>
            <person name="Guiguen Y."/>
        </authorList>
    </citation>
    <scope>NUCLEOTIDE SEQUENCE [LARGE SCALE GENOMIC DNA]</scope>
</reference>